<evidence type="ECO:0000313" key="7">
    <source>
        <dbReference type="Proteomes" id="UP000195305"/>
    </source>
</evidence>
<feature type="domain" description="Tail sheath protein Gp18-like" evidence="5">
    <location>
        <begin position="35"/>
        <end position="94"/>
    </location>
</feature>
<dbReference type="InterPro" id="IPR054564">
    <property type="entry name" value="Gp18_domIII_N"/>
</dbReference>
<dbReference type="Gene3D" id="2.60.40.4290">
    <property type="match status" value="1"/>
</dbReference>
<dbReference type="InterPro" id="IPR035326">
    <property type="entry name" value="Beta_sandwich_Seath"/>
</dbReference>
<evidence type="ECO:0000259" key="3">
    <source>
        <dbReference type="Pfam" id="PF17481"/>
    </source>
</evidence>
<feature type="domain" description="Tail sheath protein subtilisin-like" evidence="2">
    <location>
        <begin position="186"/>
        <end position="329"/>
    </location>
</feature>
<dbReference type="Gene3D" id="3.40.50.11790">
    <property type="match status" value="1"/>
</dbReference>
<evidence type="ECO:0000259" key="4">
    <source>
        <dbReference type="Pfam" id="PF17482"/>
    </source>
</evidence>
<dbReference type="Gene3D" id="3.30.360.90">
    <property type="match status" value="1"/>
</dbReference>
<dbReference type="InterPro" id="IPR035089">
    <property type="entry name" value="Phage_sheath_subtilisin"/>
</dbReference>
<keyword evidence="7" id="KW-1185">Reference proteome</keyword>
<organism evidence="6 7">
    <name type="scientific">Massilimicrobiota timonensis</name>
    <dbReference type="NCBI Taxonomy" id="1776392"/>
    <lineage>
        <taxon>Bacteria</taxon>
        <taxon>Bacillati</taxon>
        <taxon>Bacillota</taxon>
        <taxon>Erysipelotrichia</taxon>
        <taxon>Erysipelotrichales</taxon>
        <taxon>Erysipelotrichaceae</taxon>
        <taxon>Massilimicrobiota</taxon>
    </lineage>
</organism>
<reference evidence="6 7" key="1">
    <citation type="journal article" date="2018" name="BMC Genomics">
        <title>Whole genome sequencing and function prediction of 133 gut anaerobes isolated from chicken caecum in pure cultures.</title>
        <authorList>
            <person name="Medvecky M."/>
            <person name="Cejkova D."/>
            <person name="Polansky O."/>
            <person name="Karasova D."/>
            <person name="Kubasova T."/>
            <person name="Cizek A."/>
            <person name="Rychlik I."/>
        </authorList>
    </citation>
    <scope>NUCLEOTIDE SEQUENCE [LARGE SCALE GENOMIC DNA]</scope>
    <source>
        <strain evidence="6 7">An13</strain>
    </source>
</reference>
<dbReference type="AlphaFoldDB" id="A0A1Y4SV25"/>
<dbReference type="EMBL" id="NFLJ01000034">
    <property type="protein sequence ID" value="OUQ33250.1"/>
    <property type="molecule type" value="Genomic_DNA"/>
</dbReference>
<feature type="domain" description="Tail sheath protein C-terminal" evidence="4">
    <location>
        <begin position="336"/>
        <end position="437"/>
    </location>
</feature>
<dbReference type="Pfam" id="PF04984">
    <property type="entry name" value="Phage_sheath_1"/>
    <property type="match status" value="1"/>
</dbReference>
<dbReference type="Pfam" id="PF17482">
    <property type="entry name" value="Phage_sheath_1C"/>
    <property type="match status" value="1"/>
</dbReference>
<gene>
    <name evidence="6" type="ORF">B5E75_10955</name>
</gene>
<dbReference type="RefSeq" id="WP_087359173.1">
    <property type="nucleotide sequence ID" value="NZ_NFLJ01000034.1"/>
</dbReference>
<comment type="similarity">
    <text evidence="1">Belongs to the myoviridae tail sheath protein family.</text>
</comment>
<comment type="caution">
    <text evidence="6">The sequence shown here is derived from an EMBL/GenBank/DDBJ whole genome shotgun (WGS) entry which is preliminary data.</text>
</comment>
<dbReference type="Gene3D" id="3.30.1370.220">
    <property type="match status" value="1"/>
</dbReference>
<dbReference type="Pfam" id="PF17481">
    <property type="entry name" value="Phage_sheath_domII"/>
    <property type="match status" value="1"/>
</dbReference>
<dbReference type="InterPro" id="IPR020287">
    <property type="entry name" value="Tail_sheath_C"/>
</dbReference>
<proteinExistence type="inferred from homology"/>
<evidence type="ECO:0000259" key="2">
    <source>
        <dbReference type="Pfam" id="PF04984"/>
    </source>
</evidence>
<dbReference type="Pfam" id="PF22671">
    <property type="entry name" value="Gp18_domIII_N"/>
    <property type="match status" value="1"/>
</dbReference>
<evidence type="ECO:0000259" key="5">
    <source>
        <dbReference type="Pfam" id="PF22671"/>
    </source>
</evidence>
<dbReference type="Gene3D" id="3.30.1490.360">
    <property type="match status" value="1"/>
</dbReference>
<dbReference type="Proteomes" id="UP000195305">
    <property type="component" value="Unassembled WGS sequence"/>
</dbReference>
<evidence type="ECO:0000256" key="1">
    <source>
        <dbReference type="ARBA" id="ARBA00008005"/>
    </source>
</evidence>
<dbReference type="OrthoDB" id="89060at2"/>
<name>A0A1Y4SV25_9FIRM</name>
<feature type="domain" description="Phage tail sheath protein-like beta-sandwich" evidence="3">
    <location>
        <begin position="99"/>
        <end position="182"/>
    </location>
</feature>
<evidence type="ECO:0000313" key="6">
    <source>
        <dbReference type="EMBL" id="OUQ33250.1"/>
    </source>
</evidence>
<accession>A0A1Y4SV25</accession>
<protein>
    <submittedName>
        <fullName evidence="6">Phage tail protein</fullName>
    </submittedName>
</protein>
<sequence>MALGGGTFTSMNKKLPGSYINFISASAANSTLSDRGIAAMAFTLDWGKDDEVFTVNADDFQKNAQAIFGYDYSHPKMKGLRDLFLNIRTLYAYKLNSAGVKASNTFATAKYGGVRGNDLKIVIQRNVDETTKYDVMTYLGTVKVDTQTVTKASDLIDNDYVTFKTDATLAVTASTPLTNGTNGEDVTSANHQSFLNKIESYSFNVIGVVSEDKPINQLYSQFAKRMRNEYGIKFQSVTWNNASDDESNINVKNEIVIEEGFNKASAVYWTTGVQAGCEINESCQNTVYNGEFTIKTDYTQTELEQAIDNGEFVFHKVANDIRVLDDINSLVTTTDEKGEIFKSNQTIRVIDNIGNDMATLFNTKYLGKIPNDASGRVSLWSDIVNIFNELNTIRAIENFNSENVTVELGNTKKDVVVTVNEIEIVGVMGKLYMTNTIK</sequence>